<organism evidence="1 2">
    <name type="scientific">Dyadobacter sandarakinus</name>
    <dbReference type="NCBI Taxonomy" id="2747268"/>
    <lineage>
        <taxon>Bacteria</taxon>
        <taxon>Pseudomonadati</taxon>
        <taxon>Bacteroidota</taxon>
        <taxon>Cytophagia</taxon>
        <taxon>Cytophagales</taxon>
        <taxon>Spirosomataceae</taxon>
        <taxon>Dyadobacter</taxon>
    </lineage>
</organism>
<name>A0ABX7IFB4_9BACT</name>
<evidence type="ECO:0000313" key="2">
    <source>
        <dbReference type="Proteomes" id="UP000612680"/>
    </source>
</evidence>
<gene>
    <name evidence="1" type="ORF">HWI92_24155</name>
</gene>
<accession>A0ABX7IFB4</accession>
<dbReference type="Proteomes" id="UP000612680">
    <property type="component" value="Chromosome"/>
</dbReference>
<keyword evidence="2" id="KW-1185">Reference proteome</keyword>
<proteinExistence type="predicted"/>
<dbReference type="EMBL" id="CP056775">
    <property type="protein sequence ID" value="QRR03783.1"/>
    <property type="molecule type" value="Genomic_DNA"/>
</dbReference>
<evidence type="ECO:0000313" key="1">
    <source>
        <dbReference type="EMBL" id="QRR03783.1"/>
    </source>
</evidence>
<dbReference type="PROSITE" id="PS51257">
    <property type="entry name" value="PROKAR_LIPOPROTEIN"/>
    <property type="match status" value="1"/>
</dbReference>
<dbReference type="RefSeq" id="WP_204659974.1">
    <property type="nucleotide sequence ID" value="NZ_CP056775.1"/>
</dbReference>
<sequence length="125" mass="14000">MKLYKWILLSALAGVTSCDDQFDKQKYDFQLSVVNKTSSIIPKVRIDGANGRKTWTLTDLPAGETKEINVNIRRDLGVPEGGFIITAYLSSTDSVTLNSGYFTNWQYQGPQPARFGIYSGQIRNE</sequence>
<protein>
    <submittedName>
        <fullName evidence="1">Uncharacterized protein</fullName>
    </submittedName>
</protein>
<reference evidence="1 2" key="1">
    <citation type="submission" date="2020-06" db="EMBL/GenBank/DDBJ databases">
        <title>Dyadobacter sandarakinus sp. nov., isolated from the soil of the Arctic Yellow River Station.</title>
        <authorList>
            <person name="Zhang Y."/>
            <person name="Peng F."/>
        </authorList>
    </citation>
    <scope>NUCLEOTIDE SEQUENCE [LARGE SCALE GENOMIC DNA]</scope>
    <source>
        <strain evidence="1 2">Q3-56</strain>
    </source>
</reference>